<keyword evidence="2" id="KW-1185">Reference proteome</keyword>
<protein>
    <submittedName>
        <fullName evidence="1">Uncharacterized protein</fullName>
    </submittedName>
</protein>
<accession>D2QDA9</accession>
<name>D2QDA9_SPILD</name>
<reference evidence="1 2" key="1">
    <citation type="journal article" date="2010" name="Stand. Genomic Sci.">
        <title>Complete genome sequence of Spirosoma linguale type strain (1).</title>
        <authorList>
            <person name="Lail K."/>
            <person name="Sikorski J."/>
            <person name="Saunders E."/>
            <person name="Lapidus A."/>
            <person name="Glavina Del Rio T."/>
            <person name="Copeland A."/>
            <person name="Tice H."/>
            <person name="Cheng J.-F."/>
            <person name="Lucas S."/>
            <person name="Nolan M."/>
            <person name="Bruce D."/>
            <person name="Goodwin L."/>
            <person name="Pitluck S."/>
            <person name="Ivanova N."/>
            <person name="Mavromatis K."/>
            <person name="Ovchinnikova G."/>
            <person name="Pati A."/>
            <person name="Chen A."/>
            <person name="Palaniappan K."/>
            <person name="Land M."/>
            <person name="Hauser L."/>
            <person name="Chang Y.-J."/>
            <person name="Jeffries C.D."/>
            <person name="Chain P."/>
            <person name="Brettin T."/>
            <person name="Detter J.C."/>
            <person name="Schuetze A."/>
            <person name="Rohde M."/>
            <person name="Tindall B.J."/>
            <person name="Goeker M."/>
            <person name="Bristow J."/>
            <person name="Eisen J.A."/>
            <person name="Markowitz V."/>
            <person name="Hugenholtz P."/>
            <person name="Kyrpides N.C."/>
            <person name="Klenk H.-P."/>
            <person name="Chen F."/>
        </authorList>
    </citation>
    <scope>NUCLEOTIDE SEQUENCE [LARGE SCALE GENOMIC DNA]</scope>
    <source>
        <strain evidence="2">ATCC 33905 / DSM 74 / LMG 10896 / Claus 1</strain>
    </source>
</reference>
<gene>
    <name evidence="1" type="ordered locus">Slin_0275</name>
</gene>
<dbReference type="AlphaFoldDB" id="D2QDA9"/>
<dbReference type="KEGG" id="sli:Slin_0275"/>
<dbReference type="HOGENOM" id="CLU_2439265_0_0_10"/>
<dbReference type="Proteomes" id="UP000002028">
    <property type="component" value="Chromosome"/>
</dbReference>
<proteinExistence type="predicted"/>
<organism evidence="1 2">
    <name type="scientific">Spirosoma linguale (strain ATCC 33905 / DSM 74 / LMG 10896 / Claus 1)</name>
    <dbReference type="NCBI Taxonomy" id="504472"/>
    <lineage>
        <taxon>Bacteria</taxon>
        <taxon>Pseudomonadati</taxon>
        <taxon>Bacteroidota</taxon>
        <taxon>Cytophagia</taxon>
        <taxon>Cytophagales</taxon>
        <taxon>Cytophagaceae</taxon>
        <taxon>Spirosoma</taxon>
    </lineage>
</organism>
<evidence type="ECO:0000313" key="1">
    <source>
        <dbReference type="EMBL" id="ADB36339.1"/>
    </source>
</evidence>
<dbReference type="EMBL" id="CP001769">
    <property type="protein sequence ID" value="ADB36339.1"/>
    <property type="molecule type" value="Genomic_DNA"/>
</dbReference>
<evidence type="ECO:0000313" key="2">
    <source>
        <dbReference type="Proteomes" id="UP000002028"/>
    </source>
</evidence>
<sequence>MFPKQRKISERYLFYVKGCSDLIWQVYYFPKLVLRARINSLHLFDSVPHEVNSGQTLCVASLVSKYAFIFLPQFGAKFYLLSRPVAIFGS</sequence>